<dbReference type="InterPro" id="IPR006566">
    <property type="entry name" value="FBD"/>
</dbReference>
<name>A0AAD8SXH2_LOLMU</name>
<dbReference type="PANTHER" id="PTHR32141">
    <property type="match status" value="1"/>
</dbReference>
<evidence type="ECO:0000313" key="3">
    <source>
        <dbReference type="EMBL" id="KAK1665406.1"/>
    </source>
</evidence>
<feature type="domain" description="FBD" evidence="1">
    <location>
        <begin position="178"/>
        <end position="217"/>
    </location>
</feature>
<evidence type="ECO:0000313" key="4">
    <source>
        <dbReference type="Proteomes" id="UP001231189"/>
    </source>
</evidence>
<feature type="domain" description="F-box/LRR-repeat protein 15/At3g58940/PEG3-like LRR" evidence="2">
    <location>
        <begin position="1"/>
        <end position="154"/>
    </location>
</feature>
<accession>A0AAD8SXH2</accession>
<comment type="caution">
    <text evidence="3">The sequence shown here is derived from an EMBL/GenBank/DDBJ whole genome shotgun (WGS) entry which is preliminary data.</text>
</comment>
<evidence type="ECO:0000259" key="2">
    <source>
        <dbReference type="Pfam" id="PF24758"/>
    </source>
</evidence>
<evidence type="ECO:0000259" key="1">
    <source>
        <dbReference type="Pfam" id="PF08387"/>
    </source>
</evidence>
<dbReference type="Pfam" id="PF24758">
    <property type="entry name" value="LRR_At5g56370"/>
    <property type="match status" value="1"/>
</dbReference>
<organism evidence="3 4">
    <name type="scientific">Lolium multiflorum</name>
    <name type="common">Italian ryegrass</name>
    <name type="synonym">Lolium perenne subsp. multiflorum</name>
    <dbReference type="NCBI Taxonomy" id="4521"/>
    <lineage>
        <taxon>Eukaryota</taxon>
        <taxon>Viridiplantae</taxon>
        <taxon>Streptophyta</taxon>
        <taxon>Embryophyta</taxon>
        <taxon>Tracheophyta</taxon>
        <taxon>Spermatophyta</taxon>
        <taxon>Magnoliopsida</taxon>
        <taxon>Liliopsida</taxon>
        <taxon>Poales</taxon>
        <taxon>Poaceae</taxon>
        <taxon>BOP clade</taxon>
        <taxon>Pooideae</taxon>
        <taxon>Poodae</taxon>
        <taxon>Poeae</taxon>
        <taxon>Poeae Chloroplast Group 2 (Poeae type)</taxon>
        <taxon>Loliodinae</taxon>
        <taxon>Loliinae</taxon>
        <taxon>Lolium</taxon>
    </lineage>
</organism>
<proteinExistence type="predicted"/>
<gene>
    <name evidence="3" type="ORF">QYE76_053565</name>
</gene>
<protein>
    <recommendedName>
        <fullName evidence="5">FBD domain-containing protein</fullName>
    </recommendedName>
</protein>
<dbReference type="InterPro" id="IPR055302">
    <property type="entry name" value="F-box_dom-containing"/>
</dbReference>
<dbReference type="PANTHER" id="PTHR32141:SF162">
    <property type="entry name" value="F-BOX DOMAIN-CONTAINING PROTEIN"/>
    <property type="match status" value="1"/>
</dbReference>
<dbReference type="Proteomes" id="UP001231189">
    <property type="component" value="Unassembled WGS sequence"/>
</dbReference>
<dbReference type="InterPro" id="IPR055411">
    <property type="entry name" value="LRR_FXL15/At3g58940/PEG3-like"/>
</dbReference>
<keyword evidence="4" id="KW-1185">Reference proteome</keyword>
<reference evidence="3" key="1">
    <citation type="submission" date="2023-07" db="EMBL/GenBank/DDBJ databases">
        <title>A chromosome-level genome assembly of Lolium multiflorum.</title>
        <authorList>
            <person name="Chen Y."/>
            <person name="Copetti D."/>
            <person name="Kolliker R."/>
            <person name="Studer B."/>
        </authorList>
    </citation>
    <scope>NUCLEOTIDE SEQUENCE</scope>
    <source>
        <strain evidence="3">02402/16</strain>
        <tissue evidence="3">Leaf</tissue>
    </source>
</reference>
<sequence length="285" mass="30680">MEERDLEHVLACCPDLQILALIASSGFLSGPSRVRISSDSIRCVLLWSSMADELALVDAPRLQRLMLYAGQSGRTMKVQIGYAPALAVLGYLETATHVLVIGNTTITAGVTNVSPNATVPSVKLLALKVNFRVAKEVKTLLSFLRCFPQVETLHSTGGESRGEDNPLNSAFWREIAAIECVESCLKKLVLDEFSGSANELGFLELVFGRAQVLQKAVVVLPDAGNSALMARAMGKLVPLGSAEWATKEDCPLVVLAHAEPGDHVWSYNRASDLSLSDPFLGNAMQ</sequence>
<dbReference type="Pfam" id="PF08387">
    <property type="entry name" value="FBD"/>
    <property type="match status" value="1"/>
</dbReference>
<dbReference type="AlphaFoldDB" id="A0AAD8SXH2"/>
<evidence type="ECO:0008006" key="5">
    <source>
        <dbReference type="Google" id="ProtNLM"/>
    </source>
</evidence>
<dbReference type="EMBL" id="JAUUTY010000003">
    <property type="protein sequence ID" value="KAK1665406.1"/>
    <property type="molecule type" value="Genomic_DNA"/>
</dbReference>